<evidence type="ECO:0000313" key="2">
    <source>
        <dbReference type="EMBL" id="PUZ21797.1"/>
    </source>
</evidence>
<dbReference type="Pfam" id="PF04233">
    <property type="entry name" value="Phage_Mu_F"/>
    <property type="match status" value="1"/>
</dbReference>
<feature type="domain" description="Phage head morphogenesis" evidence="1">
    <location>
        <begin position="132"/>
        <end position="254"/>
    </location>
</feature>
<dbReference type="OrthoDB" id="952090at2"/>
<protein>
    <recommendedName>
        <fullName evidence="1">Phage head morphogenesis domain-containing protein</fullName>
    </recommendedName>
</protein>
<proteinExistence type="predicted"/>
<dbReference type="EMBL" id="QCYK01000004">
    <property type="protein sequence ID" value="PUZ21797.1"/>
    <property type="molecule type" value="Genomic_DNA"/>
</dbReference>
<sequence length="272" mass="30800">MNRDEAKEYYARWSLFQQKQELAFKPKVRAALQSNIQAFVDYEHVNGLKSALDNIDTIVSAQPISDVLTKLYLTVGGRQYRFIEQQIKRDSAKKIGPTMGYNTQMTTDILNYLKKHILSKAVFRVTKTQKDAIREAISKGVERGLGTDEIVRSIENSPYVDWHAQLVVRTETVRAANAAGQMAADRTPFILDKQWISAHDSRTRRPPGSAFDHYDLHLQIVPYDRPFFSGGEELEYPGDPAGSAGNVINCRCTVAYLPRRDENGFVMRKPGS</sequence>
<dbReference type="Proteomes" id="UP000244450">
    <property type="component" value="Unassembled WGS sequence"/>
</dbReference>
<reference evidence="2 3" key="1">
    <citation type="submission" date="2018-04" db="EMBL/GenBank/DDBJ databases">
        <title>Chitinophaga fuyangensis sp. nov., isolated from soil in a chemical factory.</title>
        <authorList>
            <person name="Chen K."/>
        </authorList>
    </citation>
    <scope>NUCLEOTIDE SEQUENCE [LARGE SCALE GENOMIC DNA]</scope>
    <source>
        <strain evidence="2 3">LY-1</strain>
    </source>
</reference>
<gene>
    <name evidence="2" type="ORF">DCC81_24735</name>
</gene>
<accession>A0A2T7BBP6</accession>
<comment type="caution">
    <text evidence="2">The sequence shown here is derived from an EMBL/GenBank/DDBJ whole genome shotgun (WGS) entry which is preliminary data.</text>
</comment>
<organism evidence="2 3">
    <name type="scientific">Chitinophaga parva</name>
    <dbReference type="NCBI Taxonomy" id="2169414"/>
    <lineage>
        <taxon>Bacteria</taxon>
        <taxon>Pseudomonadati</taxon>
        <taxon>Bacteroidota</taxon>
        <taxon>Chitinophagia</taxon>
        <taxon>Chitinophagales</taxon>
        <taxon>Chitinophagaceae</taxon>
        <taxon>Chitinophaga</taxon>
    </lineage>
</organism>
<evidence type="ECO:0000259" key="1">
    <source>
        <dbReference type="Pfam" id="PF04233"/>
    </source>
</evidence>
<dbReference type="InterPro" id="IPR006528">
    <property type="entry name" value="Phage_head_morphogenesis_dom"/>
</dbReference>
<dbReference type="AlphaFoldDB" id="A0A2T7BBP6"/>
<dbReference type="RefSeq" id="WP_108689446.1">
    <property type="nucleotide sequence ID" value="NZ_QCYK01000004.1"/>
</dbReference>
<name>A0A2T7BBP6_9BACT</name>
<evidence type="ECO:0000313" key="3">
    <source>
        <dbReference type="Proteomes" id="UP000244450"/>
    </source>
</evidence>
<keyword evidence="3" id="KW-1185">Reference proteome</keyword>